<reference evidence="3" key="1">
    <citation type="submission" date="2012-04" db="EMBL/GenBank/DDBJ databases">
        <title>The Genome Sequence of Loa loa.</title>
        <authorList>
            <consortium name="The Broad Institute Genome Sequencing Platform"/>
            <consortium name="Broad Institute Genome Sequencing Center for Infectious Disease"/>
            <person name="Nutman T.B."/>
            <person name="Fink D.L."/>
            <person name="Russ C."/>
            <person name="Young S."/>
            <person name="Zeng Q."/>
            <person name="Gargeya S."/>
            <person name="Alvarado L."/>
            <person name="Berlin A."/>
            <person name="Chapman S.B."/>
            <person name="Chen Z."/>
            <person name="Freedman E."/>
            <person name="Gellesch M."/>
            <person name="Goldberg J."/>
            <person name="Griggs A."/>
            <person name="Gujja S."/>
            <person name="Heilman E.R."/>
            <person name="Heiman D."/>
            <person name="Howarth C."/>
            <person name="Mehta T."/>
            <person name="Neiman D."/>
            <person name="Pearson M."/>
            <person name="Roberts A."/>
            <person name="Saif S."/>
            <person name="Shea T."/>
            <person name="Shenoy N."/>
            <person name="Sisk P."/>
            <person name="Stolte C."/>
            <person name="Sykes S."/>
            <person name="White J."/>
            <person name="Yandava C."/>
            <person name="Haas B."/>
            <person name="Henn M.R."/>
            <person name="Nusbaum C."/>
            <person name="Birren B."/>
        </authorList>
    </citation>
    <scope>NUCLEOTIDE SEQUENCE [LARGE SCALE GENOMIC DNA]</scope>
</reference>
<dbReference type="InParanoid" id="A0A1I7W4L4"/>
<dbReference type="Proteomes" id="UP000095285">
    <property type="component" value="Unassembled WGS sequence"/>
</dbReference>
<feature type="compositionally biased region" description="Polar residues" evidence="2">
    <location>
        <begin position="178"/>
        <end position="200"/>
    </location>
</feature>
<keyword evidence="3" id="KW-1185">Reference proteome</keyword>
<protein>
    <submittedName>
        <fullName evidence="4">Uncharacterized protein</fullName>
    </submittedName>
</protein>
<keyword evidence="1" id="KW-0175">Coiled coil</keyword>
<reference evidence="4" key="2">
    <citation type="submission" date="2016-11" db="UniProtKB">
        <authorList>
            <consortium name="WormBaseParasite"/>
        </authorList>
    </citation>
    <scope>IDENTIFICATION</scope>
</reference>
<evidence type="ECO:0000313" key="3">
    <source>
        <dbReference type="Proteomes" id="UP000095285"/>
    </source>
</evidence>
<dbReference type="AlphaFoldDB" id="A0A1I7W4L4"/>
<organism evidence="3 4">
    <name type="scientific">Loa loa</name>
    <name type="common">Eye worm</name>
    <name type="synonym">Filaria loa</name>
    <dbReference type="NCBI Taxonomy" id="7209"/>
    <lineage>
        <taxon>Eukaryota</taxon>
        <taxon>Metazoa</taxon>
        <taxon>Ecdysozoa</taxon>
        <taxon>Nematoda</taxon>
        <taxon>Chromadorea</taxon>
        <taxon>Rhabditida</taxon>
        <taxon>Spirurina</taxon>
        <taxon>Spiruromorpha</taxon>
        <taxon>Filarioidea</taxon>
        <taxon>Onchocercidae</taxon>
        <taxon>Loa</taxon>
    </lineage>
</organism>
<accession>A0A1I7W4L4</accession>
<feature type="region of interest" description="Disordered" evidence="2">
    <location>
        <begin position="138"/>
        <end position="160"/>
    </location>
</feature>
<feature type="region of interest" description="Disordered" evidence="2">
    <location>
        <begin position="178"/>
        <end position="251"/>
    </location>
</feature>
<feature type="compositionally biased region" description="Basic and acidic residues" evidence="2">
    <location>
        <begin position="148"/>
        <end position="160"/>
    </location>
</feature>
<feature type="compositionally biased region" description="Polar residues" evidence="2">
    <location>
        <begin position="220"/>
        <end position="243"/>
    </location>
</feature>
<name>A0A1I7W4L4_LOALO</name>
<sequence length="332" mass="37296">MITKIEEEESAKVIEKKPELIANQRRIRSKEDEEALDKKIAEIRKRNQLIEQRKELVEEDRANFVNEYGKMRIYSGAKGAMYRNKGILKPKKPGEWDREWDAGKISVENWKENVPDIDSSKGPNAHFLRRFKNRNNIARSNNNVTSKKATEITEKKQKLEDAKDTICNETNKSISLSNKKIFNGKNSKNRKNSTNGNNDSGAGLRKTRCMKPVSRPKPSHASSNGQPNRQQQSGTYKKSSSGSLRKPYSTRRIASTGVANVPVPTVATQYLDTVKVNLSMLDDLKKDIQTSAKSNNNIGKVDNNSQKLSTIVVDSVTASTVPTLSVVKEYGN</sequence>
<dbReference type="OrthoDB" id="5856905at2759"/>
<dbReference type="WBParaSite" id="EN70_9602">
    <property type="protein sequence ID" value="EN70_9602"/>
    <property type="gene ID" value="EN70_9602"/>
</dbReference>
<proteinExistence type="predicted"/>
<feature type="coiled-coil region" evidence="1">
    <location>
        <begin position="33"/>
        <end position="60"/>
    </location>
</feature>
<evidence type="ECO:0000256" key="1">
    <source>
        <dbReference type="SAM" id="Coils"/>
    </source>
</evidence>
<gene>
    <name evidence="4" type="primary">LOAG_06717</name>
</gene>
<evidence type="ECO:0000256" key="2">
    <source>
        <dbReference type="SAM" id="MobiDB-lite"/>
    </source>
</evidence>
<evidence type="ECO:0000313" key="4">
    <source>
        <dbReference type="WBParaSite" id="EN70_9602"/>
    </source>
</evidence>